<evidence type="ECO:0000313" key="4">
    <source>
        <dbReference type="Proteomes" id="UP000515159"/>
    </source>
</evidence>
<keyword evidence="2" id="KW-0378">Hydrolase</keyword>
<dbReference type="Gene3D" id="3.20.20.140">
    <property type="entry name" value="Metal-dependent hydrolases"/>
    <property type="match status" value="1"/>
</dbReference>
<dbReference type="FunFam" id="3.20.20.140:FF:000027">
    <property type="entry name" value="putative deoxyribonuclease TATDN2"/>
    <property type="match status" value="1"/>
</dbReference>
<dbReference type="CTD" id="9797"/>
<organism evidence="4 6">
    <name type="scientific">Geotrypetes seraphini</name>
    <name type="common">Gaboon caecilian</name>
    <name type="synonym">Caecilia seraphini</name>
    <dbReference type="NCBI Taxonomy" id="260995"/>
    <lineage>
        <taxon>Eukaryota</taxon>
        <taxon>Metazoa</taxon>
        <taxon>Chordata</taxon>
        <taxon>Craniata</taxon>
        <taxon>Vertebrata</taxon>
        <taxon>Euteleostomi</taxon>
        <taxon>Amphibia</taxon>
        <taxon>Gymnophiona</taxon>
        <taxon>Geotrypetes</taxon>
    </lineage>
</organism>
<dbReference type="InterPro" id="IPR032466">
    <property type="entry name" value="Metal_Hydrolase"/>
</dbReference>
<dbReference type="OrthoDB" id="413993at2759"/>
<evidence type="ECO:0000256" key="2">
    <source>
        <dbReference type="ARBA" id="ARBA00022801"/>
    </source>
</evidence>
<dbReference type="GO" id="GO:0016788">
    <property type="term" value="F:hydrolase activity, acting on ester bonds"/>
    <property type="evidence" value="ECO:0007669"/>
    <property type="project" value="InterPro"/>
</dbReference>
<feature type="compositionally biased region" description="Polar residues" evidence="3">
    <location>
        <begin position="308"/>
        <end position="325"/>
    </location>
</feature>
<feature type="compositionally biased region" description="Basic and acidic residues" evidence="3">
    <location>
        <begin position="181"/>
        <end position="196"/>
    </location>
</feature>
<dbReference type="AlphaFoldDB" id="A0A6P8PJN0"/>
<proteinExistence type="inferred from homology"/>
<comment type="similarity">
    <text evidence="1">Belongs to the metallo-dependent hydrolases superfamily. TatD-type hydrolase family.</text>
</comment>
<dbReference type="RefSeq" id="XP_033781720.1">
    <property type="nucleotide sequence ID" value="XM_033925829.1"/>
</dbReference>
<dbReference type="GeneID" id="117351090"/>
<feature type="region of interest" description="Disordered" evidence="3">
    <location>
        <begin position="142"/>
        <end position="223"/>
    </location>
</feature>
<keyword evidence="4" id="KW-1185">Reference proteome</keyword>
<dbReference type="PROSITE" id="PS01137">
    <property type="entry name" value="TATD_1"/>
    <property type="match status" value="1"/>
</dbReference>
<feature type="compositionally biased region" description="Polar residues" evidence="3">
    <location>
        <begin position="208"/>
        <end position="217"/>
    </location>
</feature>
<dbReference type="RefSeq" id="XP_033781719.1">
    <property type="nucleotide sequence ID" value="XM_033925828.1"/>
</dbReference>
<feature type="region of interest" description="Disordered" evidence="3">
    <location>
        <begin position="308"/>
        <end position="330"/>
    </location>
</feature>
<evidence type="ECO:0000313" key="6">
    <source>
        <dbReference type="RefSeq" id="XP_033781720.1"/>
    </source>
</evidence>
<evidence type="ECO:0000256" key="3">
    <source>
        <dbReference type="SAM" id="MobiDB-lite"/>
    </source>
</evidence>
<dbReference type="PANTHER" id="PTHR46363:SF1">
    <property type="entry name" value="DEOXYRIBONUCLEASE TATDN2-RELATED"/>
    <property type="match status" value="1"/>
</dbReference>
<feature type="compositionally biased region" description="Low complexity" evidence="3">
    <location>
        <begin position="67"/>
        <end position="80"/>
    </location>
</feature>
<dbReference type="PANTHER" id="PTHR46363">
    <property type="entry name" value="DEOXYRIBONUCLEASE TATDN2-RELATED"/>
    <property type="match status" value="1"/>
</dbReference>
<feature type="region of interest" description="Disordered" evidence="3">
    <location>
        <begin position="32"/>
        <end position="125"/>
    </location>
</feature>
<reference evidence="5 6" key="1">
    <citation type="submission" date="2025-04" db="UniProtKB">
        <authorList>
            <consortium name="RefSeq"/>
        </authorList>
    </citation>
    <scope>IDENTIFICATION</scope>
</reference>
<dbReference type="SUPFAM" id="SSF51556">
    <property type="entry name" value="Metallo-dependent hydrolases"/>
    <property type="match status" value="1"/>
</dbReference>
<feature type="compositionally biased region" description="Polar residues" evidence="3">
    <location>
        <begin position="46"/>
        <end position="56"/>
    </location>
</feature>
<dbReference type="InterPro" id="IPR001130">
    <property type="entry name" value="TatD-like"/>
</dbReference>
<evidence type="ECO:0000256" key="1">
    <source>
        <dbReference type="ARBA" id="ARBA00009275"/>
    </source>
</evidence>
<sequence length="678" mass="77127">MQCDGSRKIKYKWERVSDASPSKYLKCSERCRQPSPRLGVREAGRATSNWPGTSADGNFAREARCPEGSFESGSSLSESLTYEIKHEDSVSGDSSLFPMSRTSREASSQKNSSNERKKRSSDQVSSALFRRTLFDIFGSSLKQGREAASSGRDPKKSSPETTEARRPRREHARNVSSSNERQTRESKRERDGKDCTQNEGGKCCASSVDGTQPTDTWVQPVYNGGLSTSETSRLVFLYEDDSDEDDRKKVVIEREPSIGSDFSDVEDMEPLTKFSQEEVSPSFFSRENVTSPPSECIGYPPRCDYSKSWTSTPRSGSKAQKQAELSSSSSSKNVGLAEVSSFNRSNDFDTTDEDGCCQSASFNSFRIYKEKRTFKEVELDISYNTQTSDFIPEDFVKERLPVELPKWLQEGFIDTHCHLDMLYSKLSFKGSFAKFRREYNSTFPKEFQGCITDFCNPRFLKNFPWKELLEEDMVWGAFGCHPHFAQYYTERQEQELLYALRHPKAIAFGEMGLDYSHKCTSEVSTQHKVFERQLELGVALKKPLVIHCRDADTDLLEIMKKFVPRDYKIHRHCFTGSYDVIEPFLLEFPNLAVGFTALLTYPSACEAREALRKIPLERIIVETDAPYFLPRQVPKNTCRFSHPGLALHTVGEIARLKELPISSVLGVLRQNTKRLYNL</sequence>
<dbReference type="Pfam" id="PF01026">
    <property type="entry name" value="TatD_DNase"/>
    <property type="match status" value="1"/>
</dbReference>
<evidence type="ECO:0000313" key="5">
    <source>
        <dbReference type="RefSeq" id="XP_033781719.1"/>
    </source>
</evidence>
<dbReference type="KEGG" id="gsh:117351090"/>
<dbReference type="InterPro" id="IPR018228">
    <property type="entry name" value="DNase_TatD-rel_CS"/>
</dbReference>
<dbReference type="CDD" id="cd01310">
    <property type="entry name" value="TatD_DNAse"/>
    <property type="match status" value="1"/>
</dbReference>
<name>A0A6P8PJN0_GEOSA</name>
<gene>
    <name evidence="5 6" type="primary">TATDN2</name>
</gene>
<dbReference type="PROSITE" id="PS01091">
    <property type="entry name" value="TATD_3"/>
    <property type="match status" value="1"/>
</dbReference>
<feature type="compositionally biased region" description="Basic and acidic residues" evidence="3">
    <location>
        <begin position="152"/>
        <end position="165"/>
    </location>
</feature>
<accession>A0A6P8PJN0</accession>
<dbReference type="Proteomes" id="UP000515159">
    <property type="component" value="Chromosome 17"/>
</dbReference>
<protein>
    <submittedName>
        <fullName evidence="5 6">Deoxyribonuclease TATDN2</fullName>
    </submittedName>
</protein>